<reference evidence="1" key="1">
    <citation type="submission" date="2022-02" db="EMBL/GenBank/DDBJ databases">
        <title>Plant Genome Project.</title>
        <authorList>
            <person name="Zhang R.-G."/>
        </authorList>
    </citation>
    <scope>NUCLEOTIDE SEQUENCE</scope>
    <source>
        <strain evidence="1">AT1</strain>
    </source>
</reference>
<sequence length="159" mass="17688">MESLPTSVKGSNPFAKPLDTQGSEPKIESGAAKSSDLRVSTMKDDSIGNADVQRPPSLRPVHSPRHDNSKTASKSGDQPRKRASPAEDLDRLNERRKGETNSRDLEADVRFPDRERSVDARLADKHVPIDIIDRVDEQIINRATDKTPGQVRRQGKRET</sequence>
<organism evidence="1 2">
    <name type="scientific">Rhododendron molle</name>
    <name type="common">Chinese azalea</name>
    <name type="synonym">Azalea mollis</name>
    <dbReference type="NCBI Taxonomy" id="49168"/>
    <lineage>
        <taxon>Eukaryota</taxon>
        <taxon>Viridiplantae</taxon>
        <taxon>Streptophyta</taxon>
        <taxon>Embryophyta</taxon>
        <taxon>Tracheophyta</taxon>
        <taxon>Spermatophyta</taxon>
        <taxon>Magnoliopsida</taxon>
        <taxon>eudicotyledons</taxon>
        <taxon>Gunneridae</taxon>
        <taxon>Pentapetalae</taxon>
        <taxon>asterids</taxon>
        <taxon>Ericales</taxon>
        <taxon>Ericaceae</taxon>
        <taxon>Ericoideae</taxon>
        <taxon>Rhodoreae</taxon>
        <taxon>Rhododendron</taxon>
    </lineage>
</organism>
<evidence type="ECO:0000313" key="2">
    <source>
        <dbReference type="Proteomes" id="UP001062846"/>
    </source>
</evidence>
<evidence type="ECO:0000313" key="1">
    <source>
        <dbReference type="EMBL" id="KAI8538567.1"/>
    </source>
</evidence>
<dbReference type="Proteomes" id="UP001062846">
    <property type="component" value="Chromosome 9"/>
</dbReference>
<name>A0ACC0MC98_RHOML</name>
<gene>
    <name evidence="1" type="ORF">RHMOL_Rhmol09G0114100</name>
</gene>
<accession>A0ACC0MC98</accession>
<dbReference type="EMBL" id="CM046396">
    <property type="protein sequence ID" value="KAI8538567.1"/>
    <property type="molecule type" value="Genomic_DNA"/>
</dbReference>
<comment type="caution">
    <text evidence="1">The sequence shown here is derived from an EMBL/GenBank/DDBJ whole genome shotgun (WGS) entry which is preliminary data.</text>
</comment>
<keyword evidence="2" id="KW-1185">Reference proteome</keyword>
<proteinExistence type="predicted"/>
<protein>
    <submittedName>
        <fullName evidence="1">Uncharacterized protein</fullName>
    </submittedName>
</protein>